<dbReference type="Proteomes" id="UP001215097">
    <property type="component" value="Chromosome"/>
</dbReference>
<protein>
    <submittedName>
        <fullName evidence="1">SipW-dependent-type signal peptide-containing protein</fullName>
    </submittedName>
</protein>
<evidence type="ECO:0000313" key="2">
    <source>
        <dbReference type="Proteomes" id="UP001215097"/>
    </source>
</evidence>
<dbReference type="InterPro" id="IPR023833">
    <property type="entry name" value="Signal_pept_SipW-depend-type"/>
</dbReference>
<accession>A0ABY7XTP1</accession>
<reference evidence="1 2" key="1">
    <citation type="submission" date="2021-06" db="EMBL/GenBank/DDBJ databases">
        <title>Genome-based taxonomic framework of Microbacterium strains isolated from marine environment, the description of four new species and reclassification of four preexisting species.</title>
        <authorList>
            <person name="Lee S.D."/>
            <person name="Kim S.-M."/>
            <person name="Byeon Y.-S."/>
            <person name="Yang H.L."/>
            <person name="Kim I.S."/>
        </authorList>
    </citation>
    <scope>NUCLEOTIDE SEQUENCE [LARGE SCALE GENOMIC DNA]</scope>
    <source>
        <strain evidence="1 2">KACC 14465</strain>
    </source>
</reference>
<organism evidence="1 2">
    <name type="scientific">Microbacterium luteolum</name>
    <name type="common">Aureobacterium luteolum</name>
    <dbReference type="NCBI Taxonomy" id="69367"/>
    <lineage>
        <taxon>Bacteria</taxon>
        <taxon>Bacillati</taxon>
        <taxon>Actinomycetota</taxon>
        <taxon>Actinomycetes</taxon>
        <taxon>Micrococcales</taxon>
        <taxon>Microbacteriaceae</taxon>
        <taxon>Microbacterium</taxon>
    </lineage>
</organism>
<keyword evidence="2" id="KW-1185">Reference proteome</keyword>
<evidence type="ECO:0000313" key="1">
    <source>
        <dbReference type="EMBL" id="WDM45459.1"/>
    </source>
</evidence>
<dbReference type="NCBIfam" id="TIGR04088">
    <property type="entry name" value="cognate_SipW"/>
    <property type="match status" value="1"/>
</dbReference>
<name>A0ABY7XTP1_MICLT</name>
<dbReference type="EMBL" id="CP078075">
    <property type="protein sequence ID" value="WDM45459.1"/>
    <property type="molecule type" value="Genomic_DNA"/>
</dbReference>
<proteinExistence type="predicted"/>
<sequence>MVKKQNQRKVLAVLAGGLVLGVGVAVTLAVWNDSEFATGTFTAGSFNLEGSTAGDVDANYSDHNVDDGDTAATLAFDLPADIVDNMSPGDAVYAGFWVRLAAGTTTGADLVAAGTTADPAVSSNSEHLGYAIYALAPGATCNAASAVGTPIATGATLDAQAGVTTVPLLEGATAAVAGTAVQLCFAVTADATLEQGLETTATWEFTATSTD</sequence>
<gene>
    <name evidence="1" type="ORF">KV395_03625</name>
</gene>